<dbReference type="RefSeq" id="XP_001325338.1">
    <property type="nucleotide sequence ID" value="XM_001325303.1"/>
</dbReference>
<reference evidence="2" key="1">
    <citation type="submission" date="2006-10" db="EMBL/GenBank/DDBJ databases">
        <authorList>
            <person name="Amadeo P."/>
            <person name="Zhao Q."/>
            <person name="Wortman J."/>
            <person name="Fraser-Liggett C."/>
            <person name="Carlton J."/>
        </authorList>
    </citation>
    <scope>NUCLEOTIDE SEQUENCE</scope>
    <source>
        <strain evidence="2">G3</strain>
    </source>
</reference>
<reference evidence="2" key="2">
    <citation type="journal article" date="2007" name="Science">
        <title>Draft genome sequence of the sexually transmitted pathogen Trichomonas vaginalis.</title>
        <authorList>
            <person name="Carlton J.M."/>
            <person name="Hirt R.P."/>
            <person name="Silva J.C."/>
            <person name="Delcher A.L."/>
            <person name="Schatz M."/>
            <person name="Zhao Q."/>
            <person name="Wortman J.R."/>
            <person name="Bidwell S.L."/>
            <person name="Alsmark U.C.M."/>
            <person name="Besteiro S."/>
            <person name="Sicheritz-Ponten T."/>
            <person name="Noel C.J."/>
            <person name="Dacks J.B."/>
            <person name="Foster P.G."/>
            <person name="Simillion C."/>
            <person name="Van de Peer Y."/>
            <person name="Miranda-Saavedra D."/>
            <person name="Barton G.J."/>
            <person name="Westrop G.D."/>
            <person name="Mueller S."/>
            <person name="Dessi D."/>
            <person name="Fiori P.L."/>
            <person name="Ren Q."/>
            <person name="Paulsen I."/>
            <person name="Zhang H."/>
            <person name="Bastida-Corcuera F.D."/>
            <person name="Simoes-Barbosa A."/>
            <person name="Brown M.T."/>
            <person name="Hayes R.D."/>
            <person name="Mukherjee M."/>
            <person name="Okumura C.Y."/>
            <person name="Schneider R."/>
            <person name="Smith A.J."/>
            <person name="Vanacova S."/>
            <person name="Villalvazo M."/>
            <person name="Haas B.J."/>
            <person name="Pertea M."/>
            <person name="Feldblyum T.V."/>
            <person name="Utterback T.R."/>
            <person name="Shu C.L."/>
            <person name="Osoegawa K."/>
            <person name="de Jong P.J."/>
            <person name="Hrdy I."/>
            <person name="Horvathova L."/>
            <person name="Zubacova Z."/>
            <person name="Dolezal P."/>
            <person name="Malik S.B."/>
            <person name="Logsdon J.M. Jr."/>
            <person name="Henze K."/>
            <person name="Gupta A."/>
            <person name="Wang C.C."/>
            <person name="Dunne R.L."/>
            <person name="Upcroft J.A."/>
            <person name="Upcroft P."/>
            <person name="White O."/>
            <person name="Salzberg S.L."/>
            <person name="Tang P."/>
            <person name="Chiu C.-H."/>
            <person name="Lee Y.-S."/>
            <person name="Embley T.M."/>
            <person name="Coombs G.H."/>
            <person name="Mottram J.C."/>
            <person name="Tachezy J."/>
            <person name="Fraser-Liggett C.M."/>
            <person name="Johnson P.J."/>
        </authorList>
    </citation>
    <scope>NUCLEOTIDE SEQUENCE [LARGE SCALE GENOMIC DNA]</scope>
    <source>
        <strain evidence="2">G3</strain>
    </source>
</reference>
<dbReference type="AlphaFoldDB" id="A2E2E0"/>
<dbReference type="KEGG" id="tva:4771086"/>
<dbReference type="Proteomes" id="UP000001542">
    <property type="component" value="Unassembled WGS sequence"/>
</dbReference>
<name>A2E2E0_TRIV3</name>
<dbReference type="InParanoid" id="A2E2E0"/>
<keyword evidence="1" id="KW-0175">Coiled coil</keyword>
<feature type="coiled-coil region" evidence="1">
    <location>
        <begin position="190"/>
        <end position="246"/>
    </location>
</feature>
<dbReference type="VEuPathDB" id="TrichDB:TVAG_443980"/>
<protein>
    <submittedName>
        <fullName evidence="2">Uncharacterized protein</fullName>
    </submittedName>
</protein>
<evidence type="ECO:0000313" key="2">
    <source>
        <dbReference type="EMBL" id="EAY13115.1"/>
    </source>
</evidence>
<gene>
    <name evidence="2" type="ORF">TVAG_443980</name>
</gene>
<evidence type="ECO:0000313" key="3">
    <source>
        <dbReference type="Proteomes" id="UP000001542"/>
    </source>
</evidence>
<sequence>MTFALHYEQINSSFQTRRTEMLDVMTNAFPSLADVHRRKWRVLQLKNAISDIKETIAACNMQIDKERALLDEYHSENTRLSAQEIKLTEDVKLLEGVTGMEAILPSDGDAQLLTEIKSISDQFRDNSSDFYFELGSINQELKFDESIRKESKMMVSTLQDFIDVTFDTRANDANLSRKIDDLSIHAEELKHKVEDEHARFNRKFKNAKKAAQDEYDQKQDVLIEKLDGLKKEYQEIKKNSKDIQTDLNKQIYVYEARQKALSKRFKNKSSYNDALKENLRRRAMTLEFDLDRLENRLRMIKTYPTTADQSLINYSLVIGDKSILIREAIAHMREEISQLNSMVRNSN</sequence>
<proteinExistence type="predicted"/>
<dbReference type="VEuPathDB" id="TrichDB:TVAGG3_0305340"/>
<organism evidence="2 3">
    <name type="scientific">Trichomonas vaginalis (strain ATCC PRA-98 / G3)</name>
    <dbReference type="NCBI Taxonomy" id="412133"/>
    <lineage>
        <taxon>Eukaryota</taxon>
        <taxon>Metamonada</taxon>
        <taxon>Parabasalia</taxon>
        <taxon>Trichomonadida</taxon>
        <taxon>Trichomonadidae</taxon>
        <taxon>Trichomonas</taxon>
    </lineage>
</organism>
<evidence type="ECO:0000256" key="1">
    <source>
        <dbReference type="SAM" id="Coils"/>
    </source>
</evidence>
<dbReference type="EMBL" id="DS113290">
    <property type="protein sequence ID" value="EAY13115.1"/>
    <property type="molecule type" value="Genomic_DNA"/>
</dbReference>
<dbReference type="SMR" id="A2E2E0"/>
<keyword evidence="3" id="KW-1185">Reference proteome</keyword>
<accession>A2E2E0</accession>